<reference evidence="2" key="1">
    <citation type="submission" date="2018-01" db="EMBL/GenBank/DDBJ databases">
        <title>Genome sequnecing of Lactobacillus formosensis KACC 18721.</title>
        <authorList>
            <person name="Kim S.-J."/>
            <person name="Heo J."/>
        </authorList>
    </citation>
    <scope>NUCLEOTIDE SEQUENCE</scope>
    <source>
        <strain evidence="2">KACC 18721</strain>
    </source>
</reference>
<keyword evidence="1" id="KW-0812">Transmembrane</keyword>
<evidence type="ECO:0000313" key="2">
    <source>
        <dbReference type="EMBL" id="POH37685.1"/>
    </source>
</evidence>
<feature type="transmembrane region" description="Helical" evidence="1">
    <location>
        <begin position="89"/>
        <end position="117"/>
    </location>
</feature>
<organism evidence="2">
    <name type="scientific">Companilactobacillus formosensis</name>
    <dbReference type="NCBI Taxonomy" id="1617889"/>
    <lineage>
        <taxon>Bacteria</taxon>
        <taxon>Bacillati</taxon>
        <taxon>Bacillota</taxon>
        <taxon>Bacilli</taxon>
        <taxon>Lactobacillales</taxon>
        <taxon>Lactobacillaceae</taxon>
        <taxon>Companilactobacillus</taxon>
    </lineage>
</organism>
<comment type="caution">
    <text evidence="2">The sequence shown here is derived from an EMBL/GenBank/DDBJ whole genome shotgun (WGS) entry which is preliminary data.</text>
</comment>
<keyword evidence="1" id="KW-0472">Membrane</keyword>
<feature type="transmembrane region" description="Helical" evidence="1">
    <location>
        <begin position="177"/>
        <end position="194"/>
    </location>
</feature>
<dbReference type="EMBL" id="PPWZ01000010">
    <property type="protein sequence ID" value="POH37685.1"/>
    <property type="molecule type" value="Genomic_DNA"/>
</dbReference>
<evidence type="ECO:0000256" key="1">
    <source>
        <dbReference type="SAM" id="Phobius"/>
    </source>
</evidence>
<feature type="transmembrane region" description="Helical" evidence="1">
    <location>
        <begin position="137"/>
        <end position="156"/>
    </location>
</feature>
<proteinExistence type="predicted"/>
<accession>A0A2P4R8U9</accession>
<gene>
    <name evidence="2" type="ORF">C2R26_01680</name>
</gene>
<feature type="transmembrane region" description="Helical" evidence="1">
    <location>
        <begin position="214"/>
        <end position="237"/>
    </location>
</feature>
<keyword evidence="1" id="KW-1133">Transmembrane helix</keyword>
<dbReference type="AlphaFoldDB" id="A0A2P4R8U9"/>
<sequence length="245" mass="28070">MSSVLGITKDLMRDKFKLVNKLLLLNFVELTIILATGILHQKWISYGEGLLIESSCLMYFLGLILLINNSQKVLNSNRYRLLPISELKLYFSDLVGNCLSYLYMTVITTIFFVLASYTVMGKDIFLHFKIMFEDQKALWIQNLVISGLAVILIWTGSSMIHLLMNYFGDFLKFKRQAIILKVITFGLASIIIFYTLTRMSLIGMNFYIETPNHVFEKVCLIDTLGIFLSIGIGNFLLKNYSETTC</sequence>
<feature type="transmembrane region" description="Helical" evidence="1">
    <location>
        <begin position="22"/>
        <end position="44"/>
    </location>
</feature>
<protein>
    <submittedName>
        <fullName evidence="2">Uncharacterized protein</fullName>
    </submittedName>
</protein>
<feature type="transmembrane region" description="Helical" evidence="1">
    <location>
        <begin position="50"/>
        <end position="68"/>
    </location>
</feature>
<name>A0A2P4R8U9_9LACO</name>